<keyword evidence="1" id="KW-0472">Membrane</keyword>
<evidence type="ECO:0000256" key="1">
    <source>
        <dbReference type="SAM" id="Phobius"/>
    </source>
</evidence>
<protein>
    <submittedName>
        <fullName evidence="2">Uncharacterized protein</fullName>
    </submittedName>
</protein>
<keyword evidence="1" id="KW-1133">Transmembrane helix</keyword>
<comment type="caution">
    <text evidence="2">The sequence shown here is derived from an EMBL/GenBank/DDBJ whole genome shotgun (WGS) entry which is preliminary data.</text>
</comment>
<feature type="transmembrane region" description="Helical" evidence="1">
    <location>
        <begin position="6"/>
        <end position="31"/>
    </location>
</feature>
<accession>A0A6A1BMG0</accession>
<reference evidence="2" key="1">
    <citation type="journal article" date="2019" name="Nat. Med.">
        <title>A library of human gut bacterial isolates paired with longitudinal multiomics data enables mechanistic microbiome research.</title>
        <authorList>
            <person name="Poyet M."/>
            <person name="Groussin M."/>
            <person name="Gibbons S.M."/>
            <person name="Avila-Pacheco J."/>
            <person name="Jiang X."/>
            <person name="Kearney S.M."/>
            <person name="Perrotta A.R."/>
            <person name="Berdy B."/>
            <person name="Zhao S."/>
            <person name="Lieberman T.D."/>
            <person name="Swanson P.K."/>
            <person name="Smith M."/>
            <person name="Roesemann S."/>
            <person name="Alexander J.E."/>
            <person name="Rich S.A."/>
            <person name="Livny J."/>
            <person name="Vlamakis H."/>
            <person name="Clish C."/>
            <person name="Bullock K."/>
            <person name="Deik A."/>
            <person name="Scott J."/>
            <person name="Pierce K.A."/>
            <person name="Xavier R.J."/>
            <person name="Alm E.J."/>
        </authorList>
    </citation>
    <scope>NUCLEOTIDE SEQUENCE</scope>
    <source>
        <strain evidence="2">BIOML-A16</strain>
    </source>
</reference>
<gene>
    <name evidence="2" type="ORF">F3B52_26075</name>
</gene>
<organism evidence="2">
    <name type="scientific">Bacteroides ovatus</name>
    <dbReference type="NCBI Taxonomy" id="28116"/>
    <lineage>
        <taxon>Bacteria</taxon>
        <taxon>Pseudomonadati</taxon>
        <taxon>Bacteroidota</taxon>
        <taxon>Bacteroidia</taxon>
        <taxon>Bacteroidales</taxon>
        <taxon>Bacteroidaceae</taxon>
        <taxon>Bacteroides</taxon>
    </lineage>
</organism>
<name>A0A6A1BMG0_BACOV</name>
<sequence length="217" mass="24930">MNTKKYFITLFSFIIFSIYFTLSGVFVPFIASIPQSNGGFKTLSSQNDFYKMVDNFYDPDEFYNFRTDNQNINILANFYNTLNASSNFDVLTSFNQAIAVDIDDFNGDQRFYYNSDEFIDNSQSPTINIKALQLNQKAYDFYNIKVEGNSGIAWNSISYKDDSIPVLLGSEYKSFYKIGDIITGNYYSKNTNFEVIGFIETDCSINYKNTSNITLNT</sequence>
<evidence type="ECO:0000313" key="2">
    <source>
        <dbReference type="EMBL" id="KAA4633075.1"/>
    </source>
</evidence>
<dbReference type="EMBL" id="VWFQ01000050">
    <property type="protein sequence ID" value="KAA4633075.1"/>
    <property type="molecule type" value="Genomic_DNA"/>
</dbReference>
<dbReference type="AlphaFoldDB" id="A0A6A1BMG0"/>
<proteinExistence type="predicted"/>
<keyword evidence="1" id="KW-0812">Transmembrane</keyword>
<feature type="non-terminal residue" evidence="2">
    <location>
        <position position="217"/>
    </location>
</feature>